<proteinExistence type="predicted"/>
<dbReference type="Proteomes" id="UP000234857">
    <property type="component" value="Unassembled WGS sequence"/>
</dbReference>
<dbReference type="AlphaFoldDB" id="A0A2N5ZKF5"/>
<evidence type="ECO:0000313" key="1">
    <source>
        <dbReference type="EMBL" id="PLX19113.1"/>
    </source>
</evidence>
<accession>A0A2N5ZKF5</accession>
<evidence type="ECO:0008006" key="3">
    <source>
        <dbReference type="Google" id="ProtNLM"/>
    </source>
</evidence>
<dbReference type="SUPFAM" id="SSF53756">
    <property type="entry name" value="UDP-Glycosyltransferase/glycogen phosphorylase"/>
    <property type="match status" value="1"/>
</dbReference>
<gene>
    <name evidence="1" type="ORF">C0601_02770</name>
</gene>
<dbReference type="Gene3D" id="3.40.50.2000">
    <property type="entry name" value="Glycogen Phosphorylase B"/>
    <property type="match status" value="2"/>
</dbReference>
<comment type="caution">
    <text evidence="1">The sequence shown here is derived from an EMBL/GenBank/DDBJ whole genome shotgun (WGS) entry which is preliminary data.</text>
</comment>
<name>A0A2N5ZKF5_MUIH1</name>
<sequence>MKFKKKKILHFTYMPDISVGILQKIRNAAAVASREDKPVYFSILTNQEMDDEPHLFFIKNRYSIFKKIIFSNLLKNTMLFDHLDSGSYDYIYFRYITSPGLLAGFIPKRLRGKIISEHHTKERFELIFNRSFGIKTLLDLVLEEFFGKSFLKNCIGITGVSQEVIDFEKNRGIKLPNCVISNGTDVKNTSFSGFTPFDGEKLRMITISSAFYKWQGLDRILKSILCYEGEIEIHINIVGRVISPIEKDLIERCKKKEKVYIYEHGMLDRIDVEKIIDKVNLAISTLCLYRKGMRSTSSIKNCEFMARGLPFIVGHHDPNIDYTSDYVLRVSNSSKIIDFNKVISFIKRLSKDKTVSDRMREFALNKIDYKIKLQQMIDFTSDLEKRTKDLF</sequence>
<evidence type="ECO:0000313" key="2">
    <source>
        <dbReference type="Proteomes" id="UP000234857"/>
    </source>
</evidence>
<dbReference type="EMBL" id="PKTG01000041">
    <property type="protein sequence ID" value="PLX19113.1"/>
    <property type="molecule type" value="Genomic_DNA"/>
</dbReference>
<reference evidence="1 2" key="1">
    <citation type="submission" date="2017-11" db="EMBL/GenBank/DDBJ databases">
        <title>Genome-resolved metagenomics identifies genetic mobility, metabolic interactions, and unexpected diversity in perchlorate-reducing communities.</title>
        <authorList>
            <person name="Barnum T.P."/>
            <person name="Figueroa I.A."/>
            <person name="Carlstrom C.I."/>
            <person name="Lucas L.N."/>
            <person name="Engelbrektson A.L."/>
            <person name="Coates J.D."/>
        </authorList>
    </citation>
    <scope>NUCLEOTIDE SEQUENCE [LARGE SCALE GENOMIC DNA]</scope>
    <source>
        <strain evidence="1">BM706</strain>
    </source>
</reference>
<protein>
    <recommendedName>
        <fullName evidence="3">Glycosyl transferase family 1 domain-containing protein</fullName>
    </recommendedName>
</protein>
<organism evidence="1 2">
    <name type="scientific">Muiribacterium halophilum</name>
    <dbReference type="NCBI Taxonomy" id="2053465"/>
    <lineage>
        <taxon>Bacteria</taxon>
        <taxon>Candidatus Muiribacteriota</taxon>
        <taxon>Candidatus Muiribacteriia</taxon>
        <taxon>Candidatus Muiribacteriales</taxon>
        <taxon>Candidatus Muiribacteriaceae</taxon>
        <taxon>Candidatus Muiribacterium</taxon>
    </lineage>
</organism>